<dbReference type="PANTHER" id="PTHR33744:SF1">
    <property type="entry name" value="DNA-BINDING TRANSCRIPTIONAL ACTIVATOR ADER"/>
    <property type="match status" value="1"/>
</dbReference>
<organism evidence="5 6">
    <name type="scientific">Pseudonocardia sediminis</name>
    <dbReference type="NCBI Taxonomy" id="1397368"/>
    <lineage>
        <taxon>Bacteria</taxon>
        <taxon>Bacillati</taxon>
        <taxon>Actinomycetota</taxon>
        <taxon>Actinomycetes</taxon>
        <taxon>Pseudonocardiales</taxon>
        <taxon>Pseudonocardiaceae</taxon>
        <taxon>Pseudonocardia</taxon>
    </lineage>
</organism>
<dbReference type="Gene3D" id="1.10.10.2840">
    <property type="entry name" value="PucR C-terminal helix-turn-helix domain"/>
    <property type="match status" value="1"/>
</dbReference>
<proteinExistence type="inferred from homology"/>
<dbReference type="Pfam" id="PF14361">
    <property type="entry name" value="RsbRD_N"/>
    <property type="match status" value="1"/>
</dbReference>
<feature type="domain" description="RsbT co-antagonist protein RsbRD N-terminal" evidence="3">
    <location>
        <begin position="26"/>
        <end position="163"/>
    </location>
</feature>
<dbReference type="Proteomes" id="UP000291591">
    <property type="component" value="Unassembled WGS sequence"/>
</dbReference>
<comment type="caution">
    <text evidence="5">The sequence shown here is derived from an EMBL/GenBank/DDBJ whole genome shotgun (WGS) entry which is preliminary data.</text>
</comment>
<dbReference type="EMBL" id="SHKL01000001">
    <property type="protein sequence ID" value="RZT85937.1"/>
    <property type="molecule type" value="Genomic_DNA"/>
</dbReference>
<dbReference type="Pfam" id="PF17853">
    <property type="entry name" value="GGDEF_2"/>
    <property type="match status" value="1"/>
</dbReference>
<reference evidence="5 6" key="1">
    <citation type="submission" date="2019-02" db="EMBL/GenBank/DDBJ databases">
        <title>Sequencing the genomes of 1000 actinobacteria strains.</title>
        <authorList>
            <person name="Klenk H.-P."/>
        </authorList>
    </citation>
    <scope>NUCLEOTIDE SEQUENCE [LARGE SCALE GENOMIC DNA]</scope>
    <source>
        <strain evidence="5 6">DSM 45779</strain>
    </source>
</reference>
<feature type="domain" description="PucR C-terminal helix-turn-helix" evidence="2">
    <location>
        <begin position="333"/>
        <end position="391"/>
    </location>
</feature>
<dbReference type="InterPro" id="IPR051448">
    <property type="entry name" value="CdaR-like_regulators"/>
</dbReference>
<dbReference type="AlphaFoldDB" id="A0A4Q7UVD0"/>
<dbReference type="PANTHER" id="PTHR33744">
    <property type="entry name" value="CARBOHYDRATE DIACID REGULATOR"/>
    <property type="match status" value="1"/>
</dbReference>
<dbReference type="InterPro" id="IPR025751">
    <property type="entry name" value="RsbRD_N_dom"/>
</dbReference>
<dbReference type="RefSeq" id="WP_130290322.1">
    <property type="nucleotide sequence ID" value="NZ_SHKL01000001.1"/>
</dbReference>
<sequence length="405" mass="43171">MSPPRSAQHQAVATQIAAGVQADMASLLDRVVRRIRREVPSYGRTDIVGIDELRSSVADNVDHIIKGLTGADPSDLRAPRATGRARAAQGAPLVEMLSAYRVGFAEVCSGLVATARALPGAPDDVLVALGGPLFALFNEYCDAAIVAYRDEAQQMVRAHERERAVLVEAILTGPAGAGPLWDVAHALRLPLDGAFMIVAARADLGHDPMPRVESALAVHDIRSVWRLETDLGIGVLSLTDRSREQSALAVLDKHAGGPVGVSPVFGELSQAAWGLRLARLALEGRPDGGVGVEQFRDRPLNFLLAAAPHAALETARVVLGGLLALPPDDRDLLLTTFETWVDAGGSAQEASTVLFCHPNTVRYRLRRLESETGRRMTHPADAAELVAAARAWSQLPHSTTDLGSR</sequence>
<dbReference type="InterPro" id="IPR041522">
    <property type="entry name" value="CdaR_GGDEF"/>
</dbReference>
<comment type="similarity">
    <text evidence="1">Belongs to the CdaR family.</text>
</comment>
<dbReference type="Pfam" id="PF13556">
    <property type="entry name" value="HTH_30"/>
    <property type="match status" value="1"/>
</dbReference>
<name>A0A4Q7UVD0_PSEST</name>
<evidence type="ECO:0000313" key="6">
    <source>
        <dbReference type="Proteomes" id="UP000291591"/>
    </source>
</evidence>
<accession>A0A4Q7UVD0</accession>
<keyword evidence="6" id="KW-1185">Reference proteome</keyword>
<feature type="domain" description="CdaR GGDEF-like" evidence="4">
    <location>
        <begin position="179"/>
        <end position="283"/>
    </location>
</feature>
<dbReference type="InterPro" id="IPR025736">
    <property type="entry name" value="PucR_C-HTH_dom"/>
</dbReference>
<dbReference type="OrthoDB" id="3196285at2"/>
<evidence type="ECO:0000313" key="5">
    <source>
        <dbReference type="EMBL" id="RZT85937.1"/>
    </source>
</evidence>
<dbReference type="InterPro" id="IPR042070">
    <property type="entry name" value="PucR_C-HTH_sf"/>
</dbReference>
<evidence type="ECO:0000256" key="1">
    <source>
        <dbReference type="ARBA" id="ARBA00006754"/>
    </source>
</evidence>
<evidence type="ECO:0000259" key="4">
    <source>
        <dbReference type="Pfam" id="PF17853"/>
    </source>
</evidence>
<evidence type="ECO:0000259" key="2">
    <source>
        <dbReference type="Pfam" id="PF13556"/>
    </source>
</evidence>
<evidence type="ECO:0000259" key="3">
    <source>
        <dbReference type="Pfam" id="PF14361"/>
    </source>
</evidence>
<gene>
    <name evidence="5" type="ORF">EV383_2825</name>
</gene>
<protein>
    <submittedName>
        <fullName evidence="5">PucR-like helix-turn-helix protein</fullName>
    </submittedName>
</protein>